<evidence type="ECO:0000313" key="2">
    <source>
        <dbReference type="Proteomes" id="UP000019084"/>
    </source>
</evidence>
<reference evidence="1 2" key="1">
    <citation type="submission" date="2014-01" db="EMBL/GenBank/DDBJ databases">
        <title>Genome sequence and analysis of Xanthomonas arboricola pv. pruni.</title>
        <authorList>
            <person name="Fujikawa T."/>
            <person name="Nakazono-Nagaoka E."/>
        </authorList>
    </citation>
    <scope>NUCLEOTIDE SEQUENCE [LARGE SCALE GENOMIC DNA]</scope>
    <source>
        <strain evidence="2">MAFF 301420</strain>
    </source>
</reference>
<dbReference type="AlphaFoldDB" id="W4SFW3"/>
<name>W4SFW3_9XANT</name>
<sequence>MDRQVKQIEPKLEDDEEAPFSAFRQVKNIVVLGDPGAGKSELFRSQARATGGVFVTVREFLNTPVDDIPLDQVLWIDALDETQGGRGDRSPVDELTRKLAAISPGGMRLSCRAADWLHATDLEALKPYLRKGGETVVVQLLALSRSEQARSL</sequence>
<organism evidence="1 2">
    <name type="scientific">Xanthomonas arboricola pv. pruni MAFF 301420</name>
    <dbReference type="NCBI Taxonomy" id="1418095"/>
    <lineage>
        <taxon>Bacteria</taxon>
        <taxon>Pseudomonadati</taxon>
        <taxon>Pseudomonadota</taxon>
        <taxon>Gammaproteobacteria</taxon>
        <taxon>Lysobacterales</taxon>
        <taxon>Lysobacteraceae</taxon>
        <taxon>Xanthomonas</taxon>
    </lineage>
</organism>
<accession>W4SFW3</accession>
<evidence type="ECO:0000313" key="1">
    <source>
        <dbReference type="EMBL" id="GAE54844.1"/>
    </source>
</evidence>
<dbReference type="SUPFAM" id="SSF52540">
    <property type="entry name" value="P-loop containing nucleoside triphosphate hydrolases"/>
    <property type="match status" value="1"/>
</dbReference>
<proteinExistence type="predicted"/>
<dbReference type="InterPro" id="IPR027417">
    <property type="entry name" value="P-loop_NTPase"/>
</dbReference>
<dbReference type="Proteomes" id="UP000019084">
    <property type="component" value="Unassembled WGS sequence"/>
</dbReference>
<dbReference type="EMBL" id="BAVC01000101">
    <property type="protein sequence ID" value="GAE54844.1"/>
    <property type="molecule type" value="Genomic_DNA"/>
</dbReference>
<protein>
    <submittedName>
        <fullName evidence="1">Uncharacterized protein</fullName>
    </submittedName>
</protein>
<comment type="caution">
    <text evidence="1">The sequence shown here is derived from an EMBL/GenBank/DDBJ whole genome shotgun (WGS) entry which is preliminary data.</text>
</comment>
<gene>
    <name evidence="1" type="ORF">XPR_1479</name>
</gene>